<keyword evidence="1" id="KW-1185">Reference proteome</keyword>
<reference evidence="2" key="1">
    <citation type="submission" date="2025-08" db="UniProtKB">
        <authorList>
            <consortium name="RefSeq"/>
        </authorList>
    </citation>
    <scope>IDENTIFICATION</scope>
    <source>
        <tissue evidence="2">Whole organism</tissue>
    </source>
</reference>
<dbReference type="AlphaFoldDB" id="A0A9C6X8W3"/>
<dbReference type="RefSeq" id="XP_052131289.1">
    <property type="nucleotide sequence ID" value="XM_052275329.1"/>
</dbReference>
<dbReference type="GeneID" id="127751583"/>
<gene>
    <name evidence="2" type="primary">LOC127751583</name>
</gene>
<accession>A0A9C6X8W3</accession>
<name>A0A9C6X8W3_FRAOC</name>
<proteinExistence type="predicted"/>
<dbReference type="Proteomes" id="UP000504606">
    <property type="component" value="Unplaced"/>
</dbReference>
<evidence type="ECO:0000313" key="1">
    <source>
        <dbReference type="Proteomes" id="UP000504606"/>
    </source>
</evidence>
<evidence type="ECO:0000313" key="2">
    <source>
        <dbReference type="RefSeq" id="XP_052131289.1"/>
    </source>
</evidence>
<dbReference type="KEGG" id="foc:127751583"/>
<sequence>MLGAYCFIKANRTGVASNIEMDVVGKAIEEAEKNHSLSLSICVKEHKTSDTYGAATFKTAQAHFDLWVRWYKLRQRMETNSKDKPTTFLVTVTGNKYTSFDKDINDIFPSEM</sequence>
<protein>
    <submittedName>
        <fullName evidence="2">Uncharacterized protein LOC127751583</fullName>
    </submittedName>
</protein>
<organism evidence="1 2">
    <name type="scientific">Frankliniella occidentalis</name>
    <name type="common">Western flower thrips</name>
    <name type="synonym">Euthrips occidentalis</name>
    <dbReference type="NCBI Taxonomy" id="133901"/>
    <lineage>
        <taxon>Eukaryota</taxon>
        <taxon>Metazoa</taxon>
        <taxon>Ecdysozoa</taxon>
        <taxon>Arthropoda</taxon>
        <taxon>Hexapoda</taxon>
        <taxon>Insecta</taxon>
        <taxon>Pterygota</taxon>
        <taxon>Neoptera</taxon>
        <taxon>Paraneoptera</taxon>
        <taxon>Thysanoptera</taxon>
        <taxon>Terebrantia</taxon>
        <taxon>Thripoidea</taxon>
        <taxon>Thripidae</taxon>
        <taxon>Frankliniella</taxon>
    </lineage>
</organism>